<evidence type="ECO:0000313" key="2">
    <source>
        <dbReference type="EMBL" id="TWP53277.1"/>
    </source>
</evidence>
<name>A0A563EZW9_9PSEU</name>
<comment type="caution">
    <text evidence="2">The sequence shown here is derived from an EMBL/GenBank/DDBJ whole genome shotgun (WGS) entry which is preliminary data.</text>
</comment>
<feature type="transmembrane region" description="Helical" evidence="1">
    <location>
        <begin position="209"/>
        <end position="225"/>
    </location>
</feature>
<feature type="transmembrane region" description="Helical" evidence="1">
    <location>
        <begin position="128"/>
        <end position="155"/>
    </location>
</feature>
<evidence type="ECO:0000313" key="3">
    <source>
        <dbReference type="Proteomes" id="UP000316639"/>
    </source>
</evidence>
<feature type="transmembrane region" description="Helical" evidence="1">
    <location>
        <begin position="161"/>
        <end position="178"/>
    </location>
</feature>
<accession>A0A563EZW9</accession>
<dbReference type="EMBL" id="VOBR01000003">
    <property type="protein sequence ID" value="TWP53277.1"/>
    <property type="molecule type" value="Genomic_DNA"/>
</dbReference>
<keyword evidence="1" id="KW-0472">Membrane</keyword>
<dbReference type="AlphaFoldDB" id="A0A563EZW9"/>
<gene>
    <name evidence="2" type="ORF">FKR81_04720</name>
</gene>
<keyword evidence="3" id="KW-1185">Reference proteome</keyword>
<feature type="transmembrane region" description="Helical" evidence="1">
    <location>
        <begin position="230"/>
        <end position="248"/>
    </location>
</feature>
<feature type="transmembrane region" description="Helical" evidence="1">
    <location>
        <begin position="185"/>
        <end position="203"/>
    </location>
</feature>
<dbReference type="Proteomes" id="UP000316639">
    <property type="component" value="Unassembled WGS sequence"/>
</dbReference>
<organism evidence="2 3">
    <name type="scientific">Lentzea tibetensis</name>
    <dbReference type="NCBI Taxonomy" id="2591470"/>
    <lineage>
        <taxon>Bacteria</taxon>
        <taxon>Bacillati</taxon>
        <taxon>Actinomycetota</taxon>
        <taxon>Actinomycetes</taxon>
        <taxon>Pseudonocardiales</taxon>
        <taxon>Pseudonocardiaceae</taxon>
        <taxon>Lentzea</taxon>
    </lineage>
</organism>
<proteinExistence type="predicted"/>
<keyword evidence="1" id="KW-1133">Transmembrane helix</keyword>
<feature type="transmembrane region" description="Helical" evidence="1">
    <location>
        <begin position="86"/>
        <end position="107"/>
    </location>
</feature>
<protein>
    <submittedName>
        <fullName evidence="2">Uncharacterized protein</fullName>
    </submittedName>
</protein>
<feature type="transmembrane region" description="Helical" evidence="1">
    <location>
        <begin position="268"/>
        <end position="287"/>
    </location>
</feature>
<sequence length="292" mass="31995">MTDDPKVLLEELSGLRKRVRHDRHGYWFPLLLFGVLTFAAMPLYAPKELPVGGVHVDYGVGWRLFGTYVDPFRLYYPVIEPLEHPLALGLYWTAVLVLGFLATVRWYRWRAQRTGVETPTRTYAVATSLALAVPLVGVPVLWFVSATVNIMGWWLNGARTAVAALLLVAVVVAIVAMRRNPSRRVALAVCVPAVLVSTTLLVALSMVGHGQFLVLAVGLLALAWVERSTLFAVIALVFTISALLTTLYTMENVFWRLGLPQFVGDDVLLPAAVLLLGGVAGLAAQAVSREQH</sequence>
<feature type="transmembrane region" description="Helical" evidence="1">
    <location>
        <begin position="26"/>
        <end position="45"/>
    </location>
</feature>
<evidence type="ECO:0000256" key="1">
    <source>
        <dbReference type="SAM" id="Phobius"/>
    </source>
</evidence>
<dbReference type="RefSeq" id="WP_146349688.1">
    <property type="nucleotide sequence ID" value="NZ_VOBR01000003.1"/>
</dbReference>
<keyword evidence="1" id="KW-0812">Transmembrane</keyword>
<dbReference type="OrthoDB" id="3379031at2"/>
<reference evidence="2 3" key="1">
    <citation type="submission" date="2019-07" db="EMBL/GenBank/DDBJ databases">
        <title>Lentzea xizangensis sp. nov., isolated from Qinghai-Tibetan Plateau Soils.</title>
        <authorList>
            <person name="Huang J."/>
        </authorList>
    </citation>
    <scope>NUCLEOTIDE SEQUENCE [LARGE SCALE GENOMIC DNA]</scope>
    <source>
        <strain evidence="2 3">FXJ1.1311</strain>
    </source>
</reference>